<dbReference type="GO" id="GO:0003677">
    <property type="term" value="F:DNA binding"/>
    <property type="evidence" value="ECO:0007669"/>
    <property type="project" value="UniProtKB-KW"/>
</dbReference>
<protein>
    <submittedName>
        <fullName evidence="5">GntR family transcriptional regulator</fullName>
    </submittedName>
</protein>
<dbReference type="InterPro" id="IPR011711">
    <property type="entry name" value="GntR_C"/>
</dbReference>
<accession>A0A3A4F1P7</accession>
<dbReference type="EMBL" id="QYZP01000002">
    <property type="protein sequence ID" value="RJN31973.1"/>
    <property type="molecule type" value="Genomic_DNA"/>
</dbReference>
<dbReference type="GO" id="GO:0003700">
    <property type="term" value="F:DNA-binding transcription factor activity"/>
    <property type="evidence" value="ECO:0007669"/>
    <property type="project" value="InterPro"/>
</dbReference>
<dbReference type="SMART" id="SM00345">
    <property type="entry name" value="HTH_GNTR"/>
    <property type="match status" value="1"/>
</dbReference>
<sequence length="219" mass="24716">MTTTRKSRDEGAASVSNRVQVAIRDGIIRGQFEPDQRINVDRVSRDLEVSAIPVREALRSLEVEGWVYFIPKRGAFVSSRTEEEAQEVFEARLMLEPQIALLAASRRTEADLESLDDLVRAGYEASSRDDLTKFLDINTEFHRMMAACTRNSVIIRLYSRILGYVELYYGAAVVQRIAMSAREHEAIYRAVLARDGKEAQRLASEHAGATFETFLPADN</sequence>
<evidence type="ECO:0000313" key="6">
    <source>
        <dbReference type="Proteomes" id="UP000266615"/>
    </source>
</evidence>
<dbReference type="InterPro" id="IPR000524">
    <property type="entry name" value="Tscrpt_reg_HTH_GntR"/>
</dbReference>
<dbReference type="InterPro" id="IPR036388">
    <property type="entry name" value="WH-like_DNA-bd_sf"/>
</dbReference>
<dbReference type="Proteomes" id="UP000266615">
    <property type="component" value="Unassembled WGS sequence"/>
</dbReference>
<dbReference type="AlphaFoldDB" id="A0A3A4F1P7"/>
<dbReference type="PANTHER" id="PTHR43537:SF24">
    <property type="entry name" value="GLUCONATE OPERON TRANSCRIPTIONAL REPRESSOR"/>
    <property type="match status" value="1"/>
</dbReference>
<evidence type="ECO:0000256" key="1">
    <source>
        <dbReference type="ARBA" id="ARBA00023015"/>
    </source>
</evidence>
<dbReference type="OrthoDB" id="3289286at2"/>
<dbReference type="Pfam" id="PF07729">
    <property type="entry name" value="FCD"/>
    <property type="match status" value="1"/>
</dbReference>
<dbReference type="Gene3D" id="1.10.10.10">
    <property type="entry name" value="Winged helix-like DNA-binding domain superfamily/Winged helix DNA-binding domain"/>
    <property type="match status" value="1"/>
</dbReference>
<dbReference type="SUPFAM" id="SSF48008">
    <property type="entry name" value="GntR ligand-binding domain-like"/>
    <property type="match status" value="1"/>
</dbReference>
<dbReference type="SMART" id="SM00895">
    <property type="entry name" value="FCD"/>
    <property type="match status" value="1"/>
</dbReference>
<reference evidence="5 6" key="1">
    <citation type="submission" date="2018-09" db="EMBL/GenBank/DDBJ databases">
        <title>Nesterenkonia natronophila sp. nov., an alkaliphilic actinobacteriume isolated from a soda lake, and emended description of the genus Nesterenkonia.</title>
        <authorList>
            <person name="Menes R.J."/>
            <person name="Iriarte A."/>
        </authorList>
    </citation>
    <scope>NUCLEOTIDE SEQUENCE [LARGE SCALE GENOMIC DNA]</scope>
    <source>
        <strain evidence="5 6">M8</strain>
    </source>
</reference>
<dbReference type="Gene3D" id="1.20.120.530">
    <property type="entry name" value="GntR ligand-binding domain-like"/>
    <property type="match status" value="1"/>
</dbReference>
<evidence type="ECO:0000256" key="3">
    <source>
        <dbReference type="ARBA" id="ARBA00023163"/>
    </source>
</evidence>
<keyword evidence="3" id="KW-0804">Transcription</keyword>
<keyword evidence="1" id="KW-0805">Transcription regulation</keyword>
<dbReference type="SUPFAM" id="SSF46785">
    <property type="entry name" value="Winged helix' DNA-binding domain"/>
    <property type="match status" value="1"/>
</dbReference>
<keyword evidence="2" id="KW-0238">DNA-binding</keyword>
<gene>
    <name evidence="5" type="ORF">D3250_07680</name>
</gene>
<keyword evidence="6" id="KW-1185">Reference proteome</keyword>
<comment type="caution">
    <text evidence="5">The sequence shown here is derived from an EMBL/GenBank/DDBJ whole genome shotgun (WGS) entry which is preliminary data.</text>
</comment>
<proteinExistence type="predicted"/>
<dbReference type="PANTHER" id="PTHR43537">
    <property type="entry name" value="TRANSCRIPTIONAL REGULATOR, GNTR FAMILY"/>
    <property type="match status" value="1"/>
</dbReference>
<dbReference type="PROSITE" id="PS50949">
    <property type="entry name" value="HTH_GNTR"/>
    <property type="match status" value="1"/>
</dbReference>
<evidence type="ECO:0000259" key="4">
    <source>
        <dbReference type="PROSITE" id="PS50949"/>
    </source>
</evidence>
<evidence type="ECO:0000256" key="2">
    <source>
        <dbReference type="ARBA" id="ARBA00023125"/>
    </source>
</evidence>
<name>A0A3A4F1P7_9MICC</name>
<dbReference type="InterPro" id="IPR008920">
    <property type="entry name" value="TF_FadR/GntR_C"/>
</dbReference>
<feature type="domain" description="HTH gntR-type" evidence="4">
    <location>
        <begin position="13"/>
        <end position="80"/>
    </location>
</feature>
<dbReference type="Pfam" id="PF00392">
    <property type="entry name" value="GntR"/>
    <property type="match status" value="1"/>
</dbReference>
<dbReference type="RefSeq" id="WP_119902762.1">
    <property type="nucleotide sequence ID" value="NZ_QYZP01000002.1"/>
</dbReference>
<dbReference type="InterPro" id="IPR036390">
    <property type="entry name" value="WH_DNA-bd_sf"/>
</dbReference>
<organism evidence="5 6">
    <name type="scientific">Nesterenkonia natronophila</name>
    <dbReference type="NCBI Taxonomy" id="2174932"/>
    <lineage>
        <taxon>Bacteria</taxon>
        <taxon>Bacillati</taxon>
        <taxon>Actinomycetota</taxon>
        <taxon>Actinomycetes</taxon>
        <taxon>Micrococcales</taxon>
        <taxon>Micrococcaceae</taxon>
        <taxon>Nesterenkonia</taxon>
    </lineage>
</organism>
<evidence type="ECO:0000313" key="5">
    <source>
        <dbReference type="EMBL" id="RJN31973.1"/>
    </source>
</evidence>